<reference evidence="1" key="1">
    <citation type="submission" date="2021-06" db="EMBL/GenBank/DDBJ databases">
        <authorList>
            <person name="Kallberg Y."/>
            <person name="Tangrot J."/>
            <person name="Rosling A."/>
        </authorList>
    </citation>
    <scope>NUCLEOTIDE SEQUENCE</scope>
    <source>
        <strain evidence="1">MA453B</strain>
    </source>
</reference>
<name>A0A9N9BNL1_9GLOM</name>
<organism evidence="1 2">
    <name type="scientific">Dentiscutata erythropus</name>
    <dbReference type="NCBI Taxonomy" id="1348616"/>
    <lineage>
        <taxon>Eukaryota</taxon>
        <taxon>Fungi</taxon>
        <taxon>Fungi incertae sedis</taxon>
        <taxon>Mucoromycota</taxon>
        <taxon>Glomeromycotina</taxon>
        <taxon>Glomeromycetes</taxon>
        <taxon>Diversisporales</taxon>
        <taxon>Gigasporaceae</taxon>
        <taxon>Dentiscutata</taxon>
    </lineage>
</organism>
<evidence type="ECO:0000313" key="1">
    <source>
        <dbReference type="EMBL" id="CAG8572221.1"/>
    </source>
</evidence>
<sequence length="41" mass="4500">NNIYQASASFDELIIDAVETTPWPTTGSQQLLAYTTILGQQ</sequence>
<accession>A0A9N9BNL1</accession>
<protein>
    <submittedName>
        <fullName evidence="1">19824_t:CDS:1</fullName>
    </submittedName>
</protein>
<gene>
    <name evidence="1" type="ORF">DERYTH_LOCUS6264</name>
</gene>
<dbReference type="AlphaFoldDB" id="A0A9N9BNL1"/>
<dbReference type="EMBL" id="CAJVPY010002795">
    <property type="protein sequence ID" value="CAG8572221.1"/>
    <property type="molecule type" value="Genomic_DNA"/>
</dbReference>
<keyword evidence="2" id="KW-1185">Reference proteome</keyword>
<feature type="non-terminal residue" evidence="1">
    <location>
        <position position="1"/>
    </location>
</feature>
<evidence type="ECO:0000313" key="2">
    <source>
        <dbReference type="Proteomes" id="UP000789405"/>
    </source>
</evidence>
<dbReference type="Proteomes" id="UP000789405">
    <property type="component" value="Unassembled WGS sequence"/>
</dbReference>
<comment type="caution">
    <text evidence="1">The sequence shown here is derived from an EMBL/GenBank/DDBJ whole genome shotgun (WGS) entry which is preliminary data.</text>
</comment>
<proteinExistence type="predicted"/>